<feature type="domain" description="Gelsolin-like" evidence="2">
    <location>
        <begin position="269"/>
        <end position="338"/>
    </location>
</feature>
<name>A0A821XMG9_9NEOP</name>
<keyword evidence="4" id="KW-1185">Reference proteome</keyword>
<dbReference type="GO" id="GO:0005737">
    <property type="term" value="C:cytoplasm"/>
    <property type="evidence" value="ECO:0007669"/>
    <property type="project" value="TreeGrafter"/>
</dbReference>
<dbReference type="GO" id="GO:0005546">
    <property type="term" value="F:phosphatidylinositol-4,5-bisphosphate binding"/>
    <property type="evidence" value="ECO:0007669"/>
    <property type="project" value="TreeGrafter"/>
</dbReference>
<dbReference type="Gene3D" id="3.40.20.10">
    <property type="entry name" value="Severin"/>
    <property type="match status" value="6"/>
</dbReference>
<dbReference type="GO" id="GO:0051014">
    <property type="term" value="P:actin filament severing"/>
    <property type="evidence" value="ECO:0007669"/>
    <property type="project" value="TreeGrafter"/>
</dbReference>
<dbReference type="GO" id="GO:0015629">
    <property type="term" value="C:actin cytoskeleton"/>
    <property type="evidence" value="ECO:0007669"/>
    <property type="project" value="TreeGrafter"/>
</dbReference>
<dbReference type="SUPFAM" id="SSF55753">
    <property type="entry name" value="Actin depolymerizing proteins"/>
    <property type="match status" value="6"/>
</dbReference>
<dbReference type="InterPro" id="IPR029006">
    <property type="entry name" value="ADF-H/Gelsolin-like_dom_sf"/>
</dbReference>
<dbReference type="AlphaFoldDB" id="A0A821XMG9"/>
<dbReference type="GO" id="GO:0051015">
    <property type="term" value="F:actin filament binding"/>
    <property type="evidence" value="ECO:0007669"/>
    <property type="project" value="InterPro"/>
</dbReference>
<proteinExistence type="predicted"/>
<evidence type="ECO:0000313" key="3">
    <source>
        <dbReference type="EMBL" id="CAF4943776.1"/>
    </source>
</evidence>
<feature type="domain" description="Gelsolin-like" evidence="2">
    <location>
        <begin position="413"/>
        <end position="487"/>
    </location>
</feature>
<dbReference type="Pfam" id="PF00626">
    <property type="entry name" value="Gelsolin"/>
    <property type="match status" value="5"/>
</dbReference>
<feature type="domain" description="Gelsolin-like" evidence="2">
    <location>
        <begin position="537"/>
        <end position="601"/>
    </location>
</feature>
<evidence type="ECO:0000313" key="4">
    <source>
        <dbReference type="Proteomes" id="UP000663880"/>
    </source>
</evidence>
<evidence type="ECO:0000259" key="2">
    <source>
        <dbReference type="Pfam" id="PF00626"/>
    </source>
</evidence>
<dbReference type="OrthoDB" id="6375767at2759"/>
<dbReference type="InterPro" id="IPR007123">
    <property type="entry name" value="Gelsolin-like_dom"/>
</dbReference>
<accession>A0A821XMG9</accession>
<dbReference type="PANTHER" id="PTHR11977:SF123">
    <property type="entry name" value="GELSOLIN"/>
    <property type="match status" value="1"/>
</dbReference>
<organism evidence="3 4">
    <name type="scientific">Pieris macdunnoughi</name>
    <dbReference type="NCBI Taxonomy" id="345717"/>
    <lineage>
        <taxon>Eukaryota</taxon>
        <taxon>Metazoa</taxon>
        <taxon>Ecdysozoa</taxon>
        <taxon>Arthropoda</taxon>
        <taxon>Hexapoda</taxon>
        <taxon>Insecta</taxon>
        <taxon>Pterygota</taxon>
        <taxon>Neoptera</taxon>
        <taxon>Endopterygota</taxon>
        <taxon>Lepidoptera</taxon>
        <taxon>Glossata</taxon>
        <taxon>Ditrysia</taxon>
        <taxon>Papilionoidea</taxon>
        <taxon>Pieridae</taxon>
        <taxon>Pierinae</taxon>
        <taxon>Pieris</taxon>
    </lineage>
</organism>
<dbReference type="GO" id="GO:0008154">
    <property type="term" value="P:actin polymerization or depolymerization"/>
    <property type="evidence" value="ECO:0007669"/>
    <property type="project" value="TreeGrafter"/>
</dbReference>
<gene>
    <name evidence="3" type="ORF">PMACD_LOCUS14975</name>
</gene>
<evidence type="ECO:0000256" key="1">
    <source>
        <dbReference type="ARBA" id="ARBA00022737"/>
    </source>
</evidence>
<protein>
    <recommendedName>
        <fullName evidence="2">Gelsolin-like domain-containing protein</fullName>
    </recommendedName>
</protein>
<dbReference type="PRINTS" id="PR00597">
    <property type="entry name" value="GELSOLIN"/>
</dbReference>
<feature type="domain" description="Gelsolin-like" evidence="2">
    <location>
        <begin position="24"/>
        <end position="104"/>
    </location>
</feature>
<dbReference type="InterPro" id="IPR007122">
    <property type="entry name" value="Villin/Gelsolin"/>
</dbReference>
<sequence length="753" mass="85061">MEHPAFAEAGAGPGLEIWTIDKFEPVLIERTKYGKFYNGDAYIVLKTSGDNTSTLNYDAHFWLGVNATQDKCGAAAILTVTLDDQLGGRAIQHREVQGHESSQFVGYFKPAIRYLEGGNESGFNEVEINAGAEKRLLKLSGCENMRIAEVPADVSSLTRDNCFILEVEHDIYVLVPEGARATQRRKIISVANNLRDEEHNGRATIEIIDEFSSSSDYDQFFDALGSGSLDDLVDEDTESIVAYTRDSVSSVYLYKVLYDEDIELDALRKPFKQNQLESDGIFILDTPDAGVFIWLGRDVDIEVRRNYNDIAQKYLDVKEYPSWLNVTRISEGVESNTFKQYFHSWQTISSSSSVRARISEFDAGYFSSDADESANAAKYIGKSATARGYMPDDGSGQVTIFRASEEPEDLTEQLAEFSVLYQNDVYVVVYEYEGDGQTHVIYLWIGENATSESKLAGIDLVSKLEEDLDGEVNVVRVPQGKETKHFLKILKGKVAILYGNKDEEYKPDNFNNSYDDDGLRLFRVEGADFDDMRIIQVRESEKSLQDDAVFIFETSSAIYVWNGKESNESEQEVALEFTKQVVKDEREVTPVNQGEEPEEFWEALGGAPEELESRSGWQQALSRRVTTPMTLTAVTVSTSGRVKLEELPPDFTQKDLSDDGVYILDGGEELYMWRGNKIPVRARLAKDKIIEKYISDDGLERTVDSAIVVTVKQGREPDNFKKHFPEWEDDMWENQISYEDLKNQTKSANSREE</sequence>
<dbReference type="FunFam" id="3.40.20.10:FF:000002">
    <property type="entry name" value="Gelsolin"/>
    <property type="match status" value="1"/>
</dbReference>
<keyword evidence="1" id="KW-0677">Repeat</keyword>
<dbReference type="Proteomes" id="UP000663880">
    <property type="component" value="Unassembled WGS sequence"/>
</dbReference>
<dbReference type="CDD" id="cd11290">
    <property type="entry name" value="gelsolin_S1_like"/>
    <property type="match status" value="1"/>
</dbReference>
<dbReference type="EMBL" id="CAJOBZ010000068">
    <property type="protein sequence ID" value="CAF4943776.1"/>
    <property type="molecule type" value="Genomic_DNA"/>
</dbReference>
<dbReference type="PANTHER" id="PTHR11977">
    <property type="entry name" value="VILLIN"/>
    <property type="match status" value="1"/>
</dbReference>
<feature type="domain" description="Gelsolin-like" evidence="2">
    <location>
        <begin position="647"/>
        <end position="720"/>
    </location>
</feature>
<comment type="caution">
    <text evidence="3">The sequence shown here is derived from an EMBL/GenBank/DDBJ whole genome shotgun (WGS) entry which is preliminary data.</text>
</comment>
<dbReference type="SMART" id="SM00262">
    <property type="entry name" value="GEL"/>
    <property type="match status" value="6"/>
</dbReference>
<dbReference type="GO" id="GO:0051016">
    <property type="term" value="P:barbed-end actin filament capping"/>
    <property type="evidence" value="ECO:0007669"/>
    <property type="project" value="TreeGrafter"/>
</dbReference>
<reference evidence="3" key="1">
    <citation type="submission" date="2021-02" db="EMBL/GenBank/DDBJ databases">
        <authorList>
            <person name="Steward A R."/>
        </authorList>
    </citation>
    <scope>NUCLEOTIDE SEQUENCE</scope>
</reference>